<name>A0AC58IHB1_DANRE</name>
<gene>
    <name evidence="2" type="primary">LOC101883469</name>
</gene>
<evidence type="ECO:0000313" key="1">
    <source>
        <dbReference type="Proteomes" id="UP000000437"/>
    </source>
</evidence>
<sequence>MRFVLILLRLRLWHLDGVFGADEDEMKTLSVTEGDSVILHTGVAEMRNITVLQWMFGPENPDIIIAELNREAMINNVSDERFRDRVKMDNQTGSLTFTNIRSTDTGLYKVEISTNPEADKMFRVTVCAFLSAPVIIRNTSKCSSSEGPSVSHCALLCSVVNVSAVSLSWYKGNSLISSISVFNVSIRLSLPLELQYEDNNTYSCVINNTISNKTEHLDIRQHCQPCAGQGPEEEITYAEPTFCKRNALIMRVKQEDDLVYAGIVR</sequence>
<protein>
    <submittedName>
        <fullName evidence="2">Uncharacterized protein</fullName>
    </submittedName>
</protein>
<dbReference type="Proteomes" id="UP000000437">
    <property type="component" value="Chromosome 22"/>
</dbReference>
<organism evidence="1 2">
    <name type="scientific">Danio rerio</name>
    <name type="common">Zebrafish</name>
    <name type="synonym">Brachydanio rerio</name>
    <dbReference type="NCBI Taxonomy" id="7955"/>
    <lineage>
        <taxon>Eukaryota</taxon>
        <taxon>Metazoa</taxon>
        <taxon>Chordata</taxon>
        <taxon>Craniata</taxon>
        <taxon>Vertebrata</taxon>
        <taxon>Euteleostomi</taxon>
        <taxon>Actinopterygii</taxon>
        <taxon>Neopterygii</taxon>
        <taxon>Teleostei</taxon>
        <taxon>Ostariophysi</taxon>
        <taxon>Cypriniformes</taxon>
        <taxon>Danionidae</taxon>
        <taxon>Danioninae</taxon>
        <taxon>Danio</taxon>
    </lineage>
</organism>
<accession>A0AC58IHB1</accession>
<dbReference type="RefSeq" id="XP_073793616.1">
    <property type="nucleotide sequence ID" value="XM_073937515.1"/>
</dbReference>
<proteinExistence type="predicted"/>
<reference evidence="2" key="1">
    <citation type="submission" date="2025-08" db="UniProtKB">
        <authorList>
            <consortium name="RefSeq"/>
        </authorList>
    </citation>
    <scope>IDENTIFICATION</scope>
    <source>
        <strain evidence="2">Tuebingen</strain>
        <tissue evidence="2">Fibroblasts and whole tissue</tissue>
    </source>
</reference>
<keyword evidence="1" id="KW-1185">Reference proteome</keyword>
<evidence type="ECO:0000313" key="2">
    <source>
        <dbReference type="RefSeq" id="XP_073793616.1"/>
    </source>
</evidence>